<dbReference type="InterPro" id="IPR013221">
    <property type="entry name" value="Mur_ligase_cen"/>
</dbReference>
<keyword evidence="7" id="KW-1185">Reference proteome</keyword>
<keyword evidence="1 6" id="KW-0436">Ligase</keyword>
<organism evidence="6 7">
    <name type="scientific">Comamonas resistens</name>
    <dbReference type="NCBI Taxonomy" id="3046670"/>
    <lineage>
        <taxon>Bacteria</taxon>
        <taxon>Pseudomonadati</taxon>
        <taxon>Pseudomonadota</taxon>
        <taxon>Betaproteobacteria</taxon>
        <taxon>Burkholderiales</taxon>
        <taxon>Comamonadaceae</taxon>
        <taxon>Comamonas</taxon>
    </lineage>
</organism>
<evidence type="ECO:0000313" key="6">
    <source>
        <dbReference type="EMBL" id="WHS65296.1"/>
    </source>
</evidence>
<sequence>MLHSHGSPAAYAHAKDNSAAMEPETTLFRQLSQGLEYLKQHLTPLPQPFPGCLLFFSVAAPGQAAAVFQVRAGTLQAAWREGSTRIRQWAWAHKKNAVELRIDWVQDIIHIAAAPANWASNPATSWALADAELEHIALFLPLLGADQASAAPAKPALLLNLQGIYIDRHEAGIVVPRHPSSWSLPSHWCATHGPLRPVLHALLQQQQEDGSWPDANTAAKHLGLTYALLQTQRQGHHPDLGHAIRKAMAFIEAGLPHLAKDGVLQSAALLVLARHLNQYRPLATPTPDTSGPLFQHMEQLAQHLLASLQSALPAATLAWTHLALTAFARCNMPSKNSEVHNAAQLWHGQHNFQRCTRVGFGVQHHSLASQPWPEIAMLEASLLPMAPPAADQSAASSQWNAELQTLLQRLQKCMLLPEQALYLPPAIRQQAAFFSTRPRQPSRFLPAVPPALAGLCEAAQLLIRGLAATEHLMHSPAAAQPPASPQQAPGAHSRPSKPPAALVQRPLFQAKSPTAEAPLACTPMFWSRDELAALMGGNWSGPPLEPSAGCTGLDIHRQHHHSGAAVLVRRPGLATGISPAALHAVKASALISDSAHDLLRHGVPILQVRNLQQGLLNLAQAARRRIQAPIIAVTGHAGKSSVLSMLRHCLQQQASLRSNALQTQSAALQMINWSEASTHALIELSFDKLSSELPLAKPDILIVTGSRHEDDQAAKSRIAPNHTVLLTAIHLLTPGATLILDQTTGCHTDVIEAAQRVAIKVITFGKAPHIHTQRLTTSHGEPSIAMDEVPMTLRLQADGRHMAANALAALAALSALGQSPTTLQSRLESWEPLPGTGQPQLLPNGIQLLDHSQSSHIHSIQAAFTQLQTLTRRRHNRVIVLAGIQAHDQNLETTQLALAPLIRATPAKSVLLYGDALYPLSSTLGDLPHVIWHDDLNQLIHLLMVTAHIGDTVLLAGKATINLLIAADALRESGTEPERRFMHQ</sequence>
<dbReference type="InterPro" id="IPR036615">
    <property type="entry name" value="Mur_ligase_C_dom_sf"/>
</dbReference>
<dbReference type="PANTHER" id="PTHR43024">
    <property type="entry name" value="UDP-N-ACETYLMURAMOYL-TRIPEPTIDE--D-ALANYL-D-ALANINE LIGASE"/>
    <property type="match status" value="1"/>
</dbReference>
<evidence type="ECO:0000256" key="1">
    <source>
        <dbReference type="ARBA" id="ARBA00022598"/>
    </source>
</evidence>
<dbReference type="GO" id="GO:0016874">
    <property type="term" value="F:ligase activity"/>
    <property type="evidence" value="ECO:0007669"/>
    <property type="project" value="UniProtKB-KW"/>
</dbReference>
<dbReference type="InterPro" id="IPR051046">
    <property type="entry name" value="MurCDEF_CellWall_CoF430Synth"/>
</dbReference>
<keyword evidence="3" id="KW-0067">ATP-binding</keyword>
<feature type="compositionally biased region" description="Low complexity" evidence="4">
    <location>
        <begin position="476"/>
        <end position="489"/>
    </location>
</feature>
<evidence type="ECO:0000256" key="3">
    <source>
        <dbReference type="ARBA" id="ARBA00022840"/>
    </source>
</evidence>
<evidence type="ECO:0000259" key="5">
    <source>
        <dbReference type="Pfam" id="PF08245"/>
    </source>
</evidence>
<accession>A0ABY8SS31</accession>
<dbReference type="RefSeq" id="WP_283486398.1">
    <property type="nucleotide sequence ID" value="NZ_CP125947.1"/>
</dbReference>
<dbReference type="InterPro" id="IPR036565">
    <property type="entry name" value="Mur-like_cat_sf"/>
</dbReference>
<protein>
    <submittedName>
        <fullName evidence="6">Mur ligase family protein</fullName>
    </submittedName>
</protein>
<dbReference type="Pfam" id="PF08245">
    <property type="entry name" value="Mur_ligase_M"/>
    <property type="match status" value="1"/>
</dbReference>
<feature type="region of interest" description="Disordered" evidence="4">
    <location>
        <begin position="476"/>
        <end position="500"/>
    </location>
</feature>
<dbReference type="PANTHER" id="PTHR43024:SF1">
    <property type="entry name" value="UDP-N-ACETYLMURAMOYL-TRIPEPTIDE--D-ALANYL-D-ALANINE LIGASE"/>
    <property type="match status" value="1"/>
</dbReference>
<evidence type="ECO:0000256" key="2">
    <source>
        <dbReference type="ARBA" id="ARBA00022741"/>
    </source>
</evidence>
<name>A0ABY8SS31_9BURK</name>
<dbReference type="SUPFAM" id="SSF53623">
    <property type="entry name" value="MurD-like peptide ligases, catalytic domain"/>
    <property type="match status" value="1"/>
</dbReference>
<dbReference type="Proteomes" id="UP001240697">
    <property type="component" value="Chromosome"/>
</dbReference>
<reference evidence="6 7" key="1">
    <citation type="submission" date="2023-05" db="EMBL/GenBank/DDBJ databases">
        <authorList>
            <person name="Yin Y."/>
            <person name="Lu Z."/>
        </authorList>
    </citation>
    <scope>NUCLEOTIDE SEQUENCE [LARGE SCALE GENOMIC DNA]</scope>
    <source>
        <strain evidence="6 7">ZM22</strain>
    </source>
</reference>
<dbReference type="SUPFAM" id="SSF53244">
    <property type="entry name" value="MurD-like peptide ligases, peptide-binding domain"/>
    <property type="match status" value="1"/>
</dbReference>
<evidence type="ECO:0000256" key="4">
    <source>
        <dbReference type="SAM" id="MobiDB-lite"/>
    </source>
</evidence>
<evidence type="ECO:0000313" key="7">
    <source>
        <dbReference type="Proteomes" id="UP001240697"/>
    </source>
</evidence>
<gene>
    <name evidence="6" type="ORF">QMY55_22925</name>
</gene>
<dbReference type="EMBL" id="CP125947">
    <property type="protein sequence ID" value="WHS65296.1"/>
    <property type="molecule type" value="Genomic_DNA"/>
</dbReference>
<feature type="domain" description="Mur ligase central" evidence="5">
    <location>
        <begin position="633"/>
        <end position="812"/>
    </location>
</feature>
<dbReference type="Gene3D" id="3.40.1190.10">
    <property type="entry name" value="Mur-like, catalytic domain"/>
    <property type="match status" value="1"/>
</dbReference>
<keyword evidence="2" id="KW-0547">Nucleotide-binding</keyword>
<proteinExistence type="predicted"/>